<comment type="caution">
    <text evidence="1">The sequence shown here is derived from an EMBL/GenBank/DDBJ whole genome shotgun (WGS) entry which is preliminary data.</text>
</comment>
<sequence length="86" mass="9449">MAKHVVDTGVIAELVVIRGANHPDALPVQEPRVRAEVAERYAPGRGFAEVTDAWRPYRTWGAVHLRVLRTTERLTPTAARGTPVPA</sequence>
<dbReference type="RefSeq" id="WP_345607448.1">
    <property type="nucleotide sequence ID" value="NZ_BAABJO010000018.1"/>
</dbReference>
<reference evidence="2" key="1">
    <citation type="journal article" date="2019" name="Int. J. Syst. Evol. Microbiol.">
        <title>The Global Catalogue of Microorganisms (GCM) 10K type strain sequencing project: providing services to taxonomists for standard genome sequencing and annotation.</title>
        <authorList>
            <consortium name="The Broad Institute Genomics Platform"/>
            <consortium name="The Broad Institute Genome Sequencing Center for Infectious Disease"/>
            <person name="Wu L."/>
            <person name="Ma J."/>
        </authorList>
    </citation>
    <scope>NUCLEOTIDE SEQUENCE [LARGE SCALE GENOMIC DNA]</scope>
    <source>
        <strain evidence="2">JCM 18302</strain>
    </source>
</reference>
<evidence type="ECO:0000313" key="2">
    <source>
        <dbReference type="Proteomes" id="UP001500804"/>
    </source>
</evidence>
<dbReference type="EMBL" id="BAABJO010000018">
    <property type="protein sequence ID" value="GAA5128257.1"/>
    <property type="molecule type" value="Genomic_DNA"/>
</dbReference>
<gene>
    <name evidence="1" type="ORF">GCM10023320_46920</name>
</gene>
<dbReference type="Gene3D" id="1.10.1670.40">
    <property type="match status" value="1"/>
</dbReference>
<accession>A0ABP9NUM5</accession>
<name>A0ABP9NUM5_9PSEU</name>
<keyword evidence="2" id="KW-1185">Reference proteome</keyword>
<dbReference type="Proteomes" id="UP001500804">
    <property type="component" value="Unassembled WGS sequence"/>
</dbReference>
<proteinExistence type="predicted"/>
<evidence type="ECO:0000313" key="1">
    <source>
        <dbReference type="EMBL" id="GAA5128257.1"/>
    </source>
</evidence>
<organism evidence="1 2">
    <name type="scientific">Pseudonocardia adelaidensis</name>
    <dbReference type="NCBI Taxonomy" id="648754"/>
    <lineage>
        <taxon>Bacteria</taxon>
        <taxon>Bacillati</taxon>
        <taxon>Actinomycetota</taxon>
        <taxon>Actinomycetes</taxon>
        <taxon>Pseudonocardiales</taxon>
        <taxon>Pseudonocardiaceae</taxon>
        <taxon>Pseudonocardia</taxon>
    </lineage>
</organism>
<protein>
    <submittedName>
        <fullName evidence="1">Uncharacterized protein</fullName>
    </submittedName>
</protein>